<dbReference type="RefSeq" id="WP_220102609.1">
    <property type="nucleotide sequence ID" value="NZ_JAHZSS010000002.1"/>
</dbReference>
<reference evidence="2" key="1">
    <citation type="submission" date="2021-07" db="EMBL/GenBank/DDBJ databases">
        <title>Neiella marina sp. nov., isolated from the intestinal content of sea cucumber Apostichopus japonicus.</title>
        <authorList>
            <person name="Bai X."/>
        </authorList>
    </citation>
    <scope>NUCLEOTIDE SEQUENCE</scope>
    <source>
        <strain evidence="2">126</strain>
    </source>
</reference>
<accession>A0ABS7ECI6</accession>
<proteinExistence type="predicted"/>
<keyword evidence="1" id="KW-0812">Transmembrane</keyword>
<keyword evidence="1" id="KW-0472">Membrane</keyword>
<evidence type="ECO:0000313" key="2">
    <source>
        <dbReference type="EMBL" id="MBW8189929.1"/>
    </source>
</evidence>
<dbReference type="EMBL" id="JAHZSS010000002">
    <property type="protein sequence ID" value="MBW8189929.1"/>
    <property type="molecule type" value="Genomic_DNA"/>
</dbReference>
<feature type="transmembrane region" description="Helical" evidence="1">
    <location>
        <begin position="56"/>
        <end position="76"/>
    </location>
</feature>
<evidence type="ECO:0000313" key="3">
    <source>
        <dbReference type="Proteomes" id="UP001166251"/>
    </source>
</evidence>
<evidence type="ECO:0000256" key="1">
    <source>
        <dbReference type="SAM" id="Phobius"/>
    </source>
</evidence>
<keyword evidence="3" id="KW-1185">Reference proteome</keyword>
<gene>
    <name evidence="2" type="ORF">K0504_02695</name>
</gene>
<sequence length="94" mass="10984">MKASTFDRYVDQFGLSTIERQHRRGFRQFVVLWGAVFVVMAMVTSSNWMLGFNSVAWLSLNLLVVVAFSGCAYQRYQLHRHIARYRTEQKTCSL</sequence>
<feature type="transmembrane region" description="Helical" evidence="1">
    <location>
        <begin position="29"/>
        <end position="50"/>
    </location>
</feature>
<organism evidence="2 3">
    <name type="scientific">Neiella holothuriorum</name>
    <dbReference type="NCBI Taxonomy" id="2870530"/>
    <lineage>
        <taxon>Bacteria</taxon>
        <taxon>Pseudomonadati</taxon>
        <taxon>Pseudomonadota</taxon>
        <taxon>Gammaproteobacteria</taxon>
        <taxon>Alteromonadales</taxon>
        <taxon>Echinimonadaceae</taxon>
        <taxon>Neiella</taxon>
    </lineage>
</organism>
<name>A0ABS7ECI6_9GAMM</name>
<protein>
    <submittedName>
        <fullName evidence="2">Uncharacterized protein</fullName>
    </submittedName>
</protein>
<dbReference type="Proteomes" id="UP001166251">
    <property type="component" value="Unassembled WGS sequence"/>
</dbReference>
<comment type="caution">
    <text evidence="2">The sequence shown here is derived from an EMBL/GenBank/DDBJ whole genome shotgun (WGS) entry which is preliminary data.</text>
</comment>
<keyword evidence="1" id="KW-1133">Transmembrane helix</keyword>